<dbReference type="SUPFAM" id="SSF52317">
    <property type="entry name" value="Class I glutamine amidotransferase-like"/>
    <property type="match status" value="1"/>
</dbReference>
<dbReference type="GO" id="GO:0046872">
    <property type="term" value="F:metal ion binding"/>
    <property type="evidence" value="ECO:0007669"/>
    <property type="project" value="UniProtKB-KW"/>
</dbReference>
<dbReference type="Proteomes" id="UP000317835">
    <property type="component" value="Chromosome"/>
</dbReference>
<organism evidence="6 7">
    <name type="scientific">Tautonia plasticadhaerens</name>
    <dbReference type="NCBI Taxonomy" id="2527974"/>
    <lineage>
        <taxon>Bacteria</taxon>
        <taxon>Pseudomonadati</taxon>
        <taxon>Planctomycetota</taxon>
        <taxon>Planctomycetia</taxon>
        <taxon>Isosphaerales</taxon>
        <taxon>Isosphaeraceae</taxon>
        <taxon>Tautonia</taxon>
    </lineage>
</organism>
<dbReference type="Gene3D" id="3.40.50.880">
    <property type="match status" value="1"/>
</dbReference>
<evidence type="ECO:0000256" key="4">
    <source>
        <dbReference type="PROSITE-ProRule" id="PRU00433"/>
    </source>
</evidence>
<dbReference type="PANTHER" id="PTHR33546">
    <property type="entry name" value="LARGE, MULTIFUNCTIONAL SECRETED PROTEIN-RELATED"/>
    <property type="match status" value="1"/>
</dbReference>
<proteinExistence type="predicted"/>
<accession>A0A518HA86</accession>
<dbReference type="PANTHER" id="PTHR33546:SF1">
    <property type="entry name" value="LARGE, MULTIFUNCTIONAL SECRETED PROTEIN"/>
    <property type="match status" value="1"/>
</dbReference>
<dbReference type="NCBIfam" id="TIGR02603">
    <property type="entry name" value="CxxCH_TIGR02603"/>
    <property type="match status" value="1"/>
</dbReference>
<evidence type="ECO:0000313" key="7">
    <source>
        <dbReference type="Proteomes" id="UP000317835"/>
    </source>
</evidence>
<dbReference type="EMBL" id="CP036426">
    <property type="protein sequence ID" value="QDV37764.1"/>
    <property type="molecule type" value="Genomic_DNA"/>
</dbReference>
<keyword evidence="7" id="KW-1185">Reference proteome</keyword>
<evidence type="ECO:0000313" key="6">
    <source>
        <dbReference type="EMBL" id="QDV37764.1"/>
    </source>
</evidence>
<dbReference type="SUPFAM" id="SSF50952">
    <property type="entry name" value="Soluble quinoprotein glucose dehydrogenase"/>
    <property type="match status" value="1"/>
</dbReference>
<keyword evidence="3 4" id="KW-0408">Iron</keyword>
<gene>
    <name evidence="6" type="ORF">ElP_57100</name>
</gene>
<feature type="domain" description="Cytochrome c" evidence="5">
    <location>
        <begin position="978"/>
        <end position="1113"/>
    </location>
</feature>
<name>A0A518HA86_9BACT</name>
<dbReference type="InterPro" id="IPR009056">
    <property type="entry name" value="Cyt_c-like_dom"/>
</dbReference>
<dbReference type="InterPro" id="IPR029010">
    <property type="entry name" value="ThuA-like"/>
</dbReference>
<keyword evidence="2 4" id="KW-0479">Metal-binding</keyword>
<dbReference type="InterPro" id="IPR011042">
    <property type="entry name" value="6-blade_b-propeller_TolB-like"/>
</dbReference>
<evidence type="ECO:0000259" key="5">
    <source>
        <dbReference type="PROSITE" id="PS51007"/>
    </source>
</evidence>
<keyword evidence="1 4" id="KW-0349">Heme</keyword>
<dbReference type="RefSeq" id="WP_197446433.1">
    <property type="nucleotide sequence ID" value="NZ_CP036426.1"/>
</dbReference>
<dbReference type="InterPro" id="IPR036909">
    <property type="entry name" value="Cyt_c-like_dom_sf"/>
</dbReference>
<sequence length="1375" mass="148097">MPRKFVLLLGVLSLLIAEAPARGRDTDGAGAPTRPVETWADPGLTLTRGLVLWLDAGRLNAAREGYGLPEVVNGSAIDVWHDASGHGRHLVQPRVDVRPTFEDGAVRFDGIASHLERQGADLRLEGFTLFLVAAPFSNAGGFRGFLALNQEGQDDFTSGLTVDMGFGFTGRFEALNVEGEGFGGMADLMFDPSEFGIVRRVTITSISGASGTRLRVDGQSNGARDRQESILDVDRITVGARRHGIPVETRGFLDGDLLHVLLYDRVLDDVERREVEAYLARRLGGEGRVVRLEKDVVGTPLVSIEDPPPVQVLVPGVSARELPVELSNINNVAYRGDGVLVALAYDGDIHLLTDGDDDGLEETVGRFWENTGSLVAPIGMALTPPGDPRGDGVFVASKGKVSLILDRDRDREADEEIIVASGWKELPHGVDALGVAVDEAGHVYFGLGTTNFTNPYLVGLDGRAAYRLDDEHGSIQEVSPDFQHRRIIATGIRFPVALAFNRHGDLFATDQEGATWLPNGNPFDELLHIQPGRHYGFPPRHPDHLPSVIDEPSVFDYAPQHQSTCGLTFNEPVGGGPTFGPPHWAGDAIVAGYSRGKLFRTEMGRTAAGYVARNHILAVLDRLAVDACVSHAGDLVVAAHSGLPDWGSGPAGEGRLYKLSYDDPEAPQPVLAWAPSPQEVRIAFDRPLDPAGLEGLAGTIAIEYGAAVRPGDRFESLRPGYEVVGRQMNAPRFELPILSTGVSPDRRTLILATAPHPEASSYAITLPGLGRPEATQDPPGALAQAAAVDLGYDLSGVEASWLAEDGGERWSGWLPHVNLDLAREFTAGSAEHDWLWDAIGRPGRLTLRTKIDLWQMLRPAVQPGSTIDYSLPGEEVTVVFSASAPIELTTPDRTSPPEAGGDGRPRVAVVVTPEGREPVPVEITLETGGRPSLDVTWTTREDARPRALPLRRVLVPWATLESGTEAVAGRVIPELEGGDWARGRAVFFGEQARCSSCHAVRGRGGAIGPDLSNLIHRDYASVLRDIQTPGAALNPDYIAHAVALADGRVLQGTLRTDGARLIVGDVEGRETIVDRAEVEATSPSSASIMPEGIDSDLGADGLRDVMTFLLTDPLGPAPGQEGSPPPRSRADLDAVLEGRDPVEDPGSILVVLAAGRKDHGPGEHDYPLWQRRWSALLATDEAVRVETADGWPAPRQLDEADVIVFYSNNPGWDEAKAAELDRFLSRGGGVVLIHYAVDGHEAVDALADRIGLAWQGGASQFRHGPLRVDLSGAEHPITRGFEMLDIVDESYWNLVGDPGSVEVLGTGIEDGEPRPLFWTRRVGEGRVFVSIPGHYTWTFDDPLFRMLILRGIAWVAGEPVDRFNELATLGARLRD</sequence>
<dbReference type="InterPro" id="IPR013427">
    <property type="entry name" value="Haem-bd_dom_put"/>
</dbReference>
<dbReference type="Pfam" id="PF06283">
    <property type="entry name" value="ThuA"/>
    <property type="match status" value="1"/>
</dbReference>
<evidence type="ECO:0000256" key="2">
    <source>
        <dbReference type="ARBA" id="ARBA00022723"/>
    </source>
</evidence>
<dbReference type="PROSITE" id="PS51007">
    <property type="entry name" value="CYTC"/>
    <property type="match status" value="1"/>
</dbReference>
<protein>
    <submittedName>
        <fullName evidence="6">Trehalose utilization</fullName>
    </submittedName>
</protein>
<reference evidence="6 7" key="1">
    <citation type="submission" date="2019-02" db="EMBL/GenBank/DDBJ databases">
        <title>Deep-cultivation of Planctomycetes and their phenomic and genomic characterization uncovers novel biology.</title>
        <authorList>
            <person name="Wiegand S."/>
            <person name="Jogler M."/>
            <person name="Boedeker C."/>
            <person name="Pinto D."/>
            <person name="Vollmers J."/>
            <person name="Rivas-Marin E."/>
            <person name="Kohn T."/>
            <person name="Peeters S.H."/>
            <person name="Heuer A."/>
            <person name="Rast P."/>
            <person name="Oberbeckmann S."/>
            <person name="Bunk B."/>
            <person name="Jeske O."/>
            <person name="Meyerdierks A."/>
            <person name="Storesund J.E."/>
            <person name="Kallscheuer N."/>
            <person name="Luecker S."/>
            <person name="Lage O.M."/>
            <person name="Pohl T."/>
            <person name="Merkel B.J."/>
            <person name="Hornburger P."/>
            <person name="Mueller R.-W."/>
            <person name="Bruemmer F."/>
            <person name="Labrenz M."/>
            <person name="Spormann A.M."/>
            <person name="Op den Camp H."/>
            <person name="Overmann J."/>
            <person name="Amann R."/>
            <person name="Jetten M.S.M."/>
            <person name="Mascher T."/>
            <person name="Medema M.H."/>
            <person name="Devos D.P."/>
            <person name="Kaster A.-K."/>
            <person name="Ovreas L."/>
            <person name="Rohde M."/>
            <person name="Galperin M.Y."/>
            <person name="Jogler C."/>
        </authorList>
    </citation>
    <scope>NUCLEOTIDE SEQUENCE [LARGE SCALE GENOMIC DNA]</scope>
    <source>
        <strain evidence="6 7">ElP</strain>
    </source>
</reference>
<dbReference type="Gene3D" id="1.10.760.10">
    <property type="entry name" value="Cytochrome c-like domain"/>
    <property type="match status" value="1"/>
</dbReference>
<dbReference type="Gene3D" id="2.120.10.30">
    <property type="entry name" value="TolB, C-terminal domain"/>
    <property type="match status" value="1"/>
</dbReference>
<dbReference type="InterPro" id="IPR029062">
    <property type="entry name" value="Class_I_gatase-like"/>
</dbReference>
<dbReference type="GO" id="GO:0009055">
    <property type="term" value="F:electron transfer activity"/>
    <property type="evidence" value="ECO:0007669"/>
    <property type="project" value="InterPro"/>
</dbReference>
<dbReference type="GO" id="GO:0020037">
    <property type="term" value="F:heme binding"/>
    <property type="evidence" value="ECO:0007669"/>
    <property type="project" value="InterPro"/>
</dbReference>
<dbReference type="InterPro" id="IPR011041">
    <property type="entry name" value="Quinoprot_gluc/sorb_DH_b-prop"/>
</dbReference>
<evidence type="ECO:0000256" key="1">
    <source>
        <dbReference type="ARBA" id="ARBA00022617"/>
    </source>
</evidence>
<evidence type="ECO:0000256" key="3">
    <source>
        <dbReference type="ARBA" id="ARBA00023004"/>
    </source>
</evidence>
<dbReference type="KEGG" id="tpla:ElP_57100"/>
<dbReference type="SUPFAM" id="SSF46626">
    <property type="entry name" value="Cytochrome c"/>
    <property type="match status" value="1"/>
</dbReference>